<proteinExistence type="predicted"/>
<feature type="non-terminal residue" evidence="1">
    <location>
        <position position="1"/>
    </location>
</feature>
<accession>A0A371GBE9</accession>
<keyword evidence="2" id="KW-1185">Reference proteome</keyword>
<comment type="caution">
    <text evidence="1">The sequence shown here is derived from an EMBL/GenBank/DDBJ whole genome shotgun (WGS) entry which is preliminary data.</text>
</comment>
<dbReference type="Proteomes" id="UP000257109">
    <property type="component" value="Unassembled WGS sequence"/>
</dbReference>
<gene>
    <name evidence="1" type="ORF">CR513_30600</name>
</gene>
<dbReference type="AlphaFoldDB" id="A0A371GBE9"/>
<sequence length="75" mass="8383">MPFLPPTYEQCGTTRYIEKDCQMVNFTKVGGSTSTFLSEGNMKVKLGTSIDLLYPCDIRTRDKGKKKGGQVCKIQ</sequence>
<evidence type="ECO:0000313" key="1">
    <source>
        <dbReference type="EMBL" id="RDX87874.1"/>
    </source>
</evidence>
<protein>
    <submittedName>
        <fullName evidence="1">Uncharacterized protein</fullName>
    </submittedName>
</protein>
<name>A0A371GBE9_MUCPR</name>
<evidence type="ECO:0000313" key="2">
    <source>
        <dbReference type="Proteomes" id="UP000257109"/>
    </source>
</evidence>
<dbReference type="EMBL" id="QJKJ01006106">
    <property type="protein sequence ID" value="RDX87874.1"/>
    <property type="molecule type" value="Genomic_DNA"/>
</dbReference>
<organism evidence="1 2">
    <name type="scientific">Mucuna pruriens</name>
    <name type="common">Velvet bean</name>
    <name type="synonym">Dolichos pruriens</name>
    <dbReference type="NCBI Taxonomy" id="157652"/>
    <lineage>
        <taxon>Eukaryota</taxon>
        <taxon>Viridiplantae</taxon>
        <taxon>Streptophyta</taxon>
        <taxon>Embryophyta</taxon>
        <taxon>Tracheophyta</taxon>
        <taxon>Spermatophyta</taxon>
        <taxon>Magnoliopsida</taxon>
        <taxon>eudicotyledons</taxon>
        <taxon>Gunneridae</taxon>
        <taxon>Pentapetalae</taxon>
        <taxon>rosids</taxon>
        <taxon>fabids</taxon>
        <taxon>Fabales</taxon>
        <taxon>Fabaceae</taxon>
        <taxon>Papilionoideae</taxon>
        <taxon>50 kb inversion clade</taxon>
        <taxon>NPAAA clade</taxon>
        <taxon>indigoferoid/millettioid clade</taxon>
        <taxon>Phaseoleae</taxon>
        <taxon>Mucuna</taxon>
    </lineage>
</organism>
<reference evidence="1" key="1">
    <citation type="submission" date="2018-05" db="EMBL/GenBank/DDBJ databases">
        <title>Draft genome of Mucuna pruriens seed.</title>
        <authorList>
            <person name="Nnadi N.E."/>
            <person name="Vos R."/>
            <person name="Hasami M.H."/>
            <person name="Devisetty U.K."/>
            <person name="Aguiy J.C."/>
        </authorList>
    </citation>
    <scope>NUCLEOTIDE SEQUENCE [LARGE SCALE GENOMIC DNA]</scope>
    <source>
        <strain evidence="1">JCA_2017</strain>
    </source>
</reference>